<evidence type="ECO:0000313" key="2">
    <source>
        <dbReference type="Proteomes" id="UP001234178"/>
    </source>
</evidence>
<name>A0ABR0AUL5_9CRUS</name>
<accession>A0ABR0AUL5</accession>
<evidence type="ECO:0000313" key="1">
    <source>
        <dbReference type="EMBL" id="KAK4028824.1"/>
    </source>
</evidence>
<comment type="caution">
    <text evidence="1">The sequence shown here is derived from an EMBL/GenBank/DDBJ whole genome shotgun (WGS) entry which is preliminary data.</text>
</comment>
<proteinExistence type="predicted"/>
<reference evidence="1 2" key="1">
    <citation type="journal article" date="2023" name="Nucleic Acids Res.">
        <title>The hologenome of Daphnia magna reveals possible DNA methylation and microbiome-mediated evolution of the host genome.</title>
        <authorList>
            <person name="Chaturvedi A."/>
            <person name="Li X."/>
            <person name="Dhandapani V."/>
            <person name="Marshall H."/>
            <person name="Kissane S."/>
            <person name="Cuenca-Cambronero M."/>
            <person name="Asole G."/>
            <person name="Calvet F."/>
            <person name="Ruiz-Romero M."/>
            <person name="Marangio P."/>
            <person name="Guigo R."/>
            <person name="Rago D."/>
            <person name="Mirbahai L."/>
            <person name="Eastwood N."/>
            <person name="Colbourne J.K."/>
            <person name="Zhou J."/>
            <person name="Mallon E."/>
            <person name="Orsini L."/>
        </authorList>
    </citation>
    <scope>NUCLEOTIDE SEQUENCE [LARGE SCALE GENOMIC DNA]</scope>
    <source>
        <strain evidence="1">LRV0_1</strain>
    </source>
</reference>
<keyword evidence="2" id="KW-1185">Reference proteome</keyword>
<organism evidence="1 2">
    <name type="scientific">Daphnia magna</name>
    <dbReference type="NCBI Taxonomy" id="35525"/>
    <lineage>
        <taxon>Eukaryota</taxon>
        <taxon>Metazoa</taxon>
        <taxon>Ecdysozoa</taxon>
        <taxon>Arthropoda</taxon>
        <taxon>Crustacea</taxon>
        <taxon>Branchiopoda</taxon>
        <taxon>Diplostraca</taxon>
        <taxon>Cladocera</taxon>
        <taxon>Anomopoda</taxon>
        <taxon>Daphniidae</taxon>
        <taxon>Daphnia</taxon>
    </lineage>
</organism>
<gene>
    <name evidence="1" type="ORF">OUZ56_021842</name>
</gene>
<dbReference type="Proteomes" id="UP001234178">
    <property type="component" value="Unassembled WGS sequence"/>
</dbReference>
<dbReference type="EMBL" id="JAOYFB010000039">
    <property type="protein sequence ID" value="KAK4028824.1"/>
    <property type="molecule type" value="Genomic_DNA"/>
</dbReference>
<sequence>MSLKNPPFYCVLADECEITGLRNRMTHRDAICSMLKVILKKHSLPPKLESTISQKFNQVRLTAADKHSKKKEHVVTKMKLLLSDDESPLSEKSASSTEHFLSFATNNTTIKPNAVDYFLADKVVSMEMLNRTHKFHISLYEKHFREERRLNAISFSRCNVRGGAKDPFDLSSRSGHPEELLCYQSQQRESMGVYFPITQGTKAQVRRTIIVRRAMIVRLQSLQTTRKDLDLI</sequence>
<protein>
    <submittedName>
        <fullName evidence="1">Uncharacterized protein</fullName>
    </submittedName>
</protein>